<name>A0ABW1ZPV6_9DEIO</name>
<dbReference type="InterPro" id="IPR000182">
    <property type="entry name" value="GNAT_dom"/>
</dbReference>
<dbReference type="RefSeq" id="WP_224605358.1">
    <property type="nucleotide sequence ID" value="NZ_JAIQXV010000003.1"/>
</dbReference>
<protein>
    <recommendedName>
        <fullName evidence="1">N-acetyltransferase domain-containing protein</fullName>
    </recommendedName>
</protein>
<keyword evidence="3" id="KW-1185">Reference proteome</keyword>
<comment type="caution">
    <text evidence="2">The sequence shown here is derived from an EMBL/GenBank/DDBJ whole genome shotgun (WGS) entry which is preliminary data.</text>
</comment>
<dbReference type="Proteomes" id="UP001596317">
    <property type="component" value="Unassembled WGS sequence"/>
</dbReference>
<sequence length="276" mass="27936">MPLRLDALPTDAALPLVGQVLGADLSALGPQLSGAWAVWSPGGALLGALALRPSPAHGQEVLGGAVAGVEQHEAARLLLGAAQATGPLYAYADEALLPASALQALGWREVSAYAQLSGPLPGGLPCAPDGVTLLPLADLSSPSQRLAAQRTYADRIGHTFATEADVQPGAGGVNEDLSRVALASSSQPLGICRAWLDGHELAVGSPGVHPDWRGGPLRRALLLAVCQAARAAGATTVTVDTWGDTPEERADDLALGLSVIAFTPLYASGQPPSATP</sequence>
<accession>A0ABW1ZPV6</accession>
<dbReference type="PROSITE" id="PS51186">
    <property type="entry name" value="GNAT"/>
    <property type="match status" value="1"/>
</dbReference>
<proteinExistence type="predicted"/>
<evidence type="ECO:0000313" key="3">
    <source>
        <dbReference type="Proteomes" id="UP001596317"/>
    </source>
</evidence>
<dbReference type="InterPro" id="IPR016181">
    <property type="entry name" value="Acyl_CoA_acyltransferase"/>
</dbReference>
<evidence type="ECO:0000313" key="2">
    <source>
        <dbReference type="EMBL" id="MFC6662331.1"/>
    </source>
</evidence>
<dbReference type="CDD" id="cd04301">
    <property type="entry name" value="NAT_SF"/>
    <property type="match status" value="1"/>
</dbReference>
<dbReference type="SUPFAM" id="SSF55729">
    <property type="entry name" value="Acyl-CoA N-acyltransferases (Nat)"/>
    <property type="match status" value="1"/>
</dbReference>
<gene>
    <name evidence="2" type="ORF">ACFP90_19915</name>
</gene>
<evidence type="ECO:0000259" key="1">
    <source>
        <dbReference type="PROSITE" id="PS51186"/>
    </source>
</evidence>
<dbReference type="EMBL" id="JBHSWB010000001">
    <property type="protein sequence ID" value="MFC6662331.1"/>
    <property type="molecule type" value="Genomic_DNA"/>
</dbReference>
<reference evidence="3" key="1">
    <citation type="journal article" date="2019" name="Int. J. Syst. Evol. Microbiol.">
        <title>The Global Catalogue of Microorganisms (GCM) 10K type strain sequencing project: providing services to taxonomists for standard genome sequencing and annotation.</title>
        <authorList>
            <consortium name="The Broad Institute Genomics Platform"/>
            <consortium name="The Broad Institute Genome Sequencing Center for Infectious Disease"/>
            <person name="Wu L."/>
            <person name="Ma J."/>
        </authorList>
    </citation>
    <scope>NUCLEOTIDE SEQUENCE [LARGE SCALE GENOMIC DNA]</scope>
    <source>
        <strain evidence="3">CCUG 63830</strain>
    </source>
</reference>
<dbReference type="Gene3D" id="3.40.630.30">
    <property type="match status" value="1"/>
</dbReference>
<feature type="domain" description="N-acetyltransferase" evidence="1">
    <location>
        <begin position="131"/>
        <end position="276"/>
    </location>
</feature>
<organism evidence="2 3">
    <name type="scientific">Deinococcus multiflagellatus</name>
    <dbReference type="NCBI Taxonomy" id="1656887"/>
    <lineage>
        <taxon>Bacteria</taxon>
        <taxon>Thermotogati</taxon>
        <taxon>Deinococcota</taxon>
        <taxon>Deinococci</taxon>
        <taxon>Deinococcales</taxon>
        <taxon>Deinococcaceae</taxon>
        <taxon>Deinococcus</taxon>
    </lineage>
</organism>